<dbReference type="InterPro" id="IPR001539">
    <property type="entry name" value="Peptidase_U32"/>
</dbReference>
<sequence length="302" mass="33909">MEIIATAESALQAENLLRAGIDTLYAGNSRFGLRLPTSFSLSELEELTKLAHAYQKEILVPVNGLMHNEHFDELPEFLKALAEMKVDKIACGDPGVILTLEELELDLPYVYDAQTFVTSAEQIDFWVKQGAIGAVLARELTRPELFEISQKLDLPVEVLVYGPTCIHQSKRKLVTNYYHIVELNEDASKERGLYLREPNDSESMMPIYEDENGTHIFSSEDISMMPYLKELFDAGLTTWKLDGILMHGADFVAIAKLFVEAKEALEAGNFVAETFVNHLAELAPSTRNMNAGFYLKDPDEVK</sequence>
<accession>A0A3D8TTF6</accession>
<dbReference type="RefSeq" id="WP_115751938.1">
    <property type="nucleotide sequence ID" value="NZ_LARY01000001.1"/>
</dbReference>
<comment type="caution">
    <text evidence="1">The sequence shown here is derived from an EMBL/GenBank/DDBJ whole genome shotgun (WGS) entry which is preliminary data.</text>
</comment>
<reference evidence="2" key="1">
    <citation type="submission" date="2015-04" db="EMBL/GenBank/DDBJ databases">
        <authorList>
            <person name="Schardt J."/>
            <person name="Mueller-Herbst S."/>
            <person name="Scherer S."/>
            <person name="Huptas C."/>
        </authorList>
    </citation>
    <scope>NUCLEOTIDE SEQUENCE [LARGE SCALE GENOMIC DNA]</scope>
    <source>
        <strain evidence="2">Kiel-L1</strain>
    </source>
</reference>
<dbReference type="InterPro" id="IPR051454">
    <property type="entry name" value="RNA/ubiquinone_mod_enzymes"/>
</dbReference>
<gene>
    <name evidence="1" type="ORF">UR08_01685</name>
</gene>
<dbReference type="EMBL" id="LARY01000001">
    <property type="protein sequence ID" value="RDX02263.1"/>
    <property type="molecule type" value="Genomic_DNA"/>
</dbReference>
<dbReference type="AlphaFoldDB" id="A0A3D8TTF6"/>
<dbReference type="PANTHER" id="PTHR30217">
    <property type="entry name" value="PEPTIDASE U32 FAMILY"/>
    <property type="match status" value="1"/>
</dbReference>
<protein>
    <submittedName>
        <fullName evidence="1">Peptidase</fullName>
    </submittedName>
</protein>
<dbReference type="PANTHER" id="PTHR30217:SF12">
    <property type="entry name" value="U32 FAMILY PEPTIDASE"/>
    <property type="match status" value="1"/>
</dbReference>
<name>A0A3D8TTF6_9LIST</name>
<evidence type="ECO:0000313" key="1">
    <source>
        <dbReference type="EMBL" id="RDX02263.1"/>
    </source>
</evidence>
<proteinExistence type="predicted"/>
<keyword evidence="2" id="KW-1185">Reference proteome</keyword>
<dbReference type="Proteomes" id="UP000257055">
    <property type="component" value="Unassembled WGS sequence"/>
</dbReference>
<evidence type="ECO:0000313" key="2">
    <source>
        <dbReference type="Proteomes" id="UP000257055"/>
    </source>
</evidence>
<organism evidence="1 2">
    <name type="scientific">Listeria kieliensis</name>
    <dbReference type="NCBI Taxonomy" id="1621700"/>
    <lineage>
        <taxon>Bacteria</taxon>
        <taxon>Bacillati</taxon>
        <taxon>Bacillota</taxon>
        <taxon>Bacilli</taxon>
        <taxon>Bacillales</taxon>
        <taxon>Listeriaceae</taxon>
        <taxon>Listeria</taxon>
    </lineage>
</organism>
<dbReference type="Pfam" id="PF01136">
    <property type="entry name" value="Peptidase_U32"/>
    <property type="match status" value="1"/>
</dbReference>